<feature type="transmembrane region" description="Helical" evidence="22">
    <location>
        <begin position="7"/>
        <end position="27"/>
    </location>
</feature>
<dbReference type="Gene3D" id="1.20.1250.20">
    <property type="entry name" value="MFS general substrate transporter like domains"/>
    <property type="match status" value="1"/>
</dbReference>
<accession>A0A9X0CXL5</accession>
<feature type="transmembrane region" description="Helical" evidence="22">
    <location>
        <begin position="324"/>
        <end position="343"/>
    </location>
</feature>
<feature type="transmembrane region" description="Helical" evidence="22">
    <location>
        <begin position="172"/>
        <end position="190"/>
    </location>
</feature>
<dbReference type="InterPro" id="IPR011701">
    <property type="entry name" value="MFS"/>
</dbReference>
<feature type="transmembrane region" description="Helical" evidence="22">
    <location>
        <begin position="132"/>
        <end position="160"/>
    </location>
</feature>
<feature type="transmembrane region" description="Helical" evidence="22">
    <location>
        <begin position="76"/>
        <end position="99"/>
    </location>
</feature>
<dbReference type="PANTHER" id="PTHR23507:SF2">
    <property type="entry name" value="PROTON-COUPLED FOLATE TRANSPORTER"/>
    <property type="match status" value="1"/>
</dbReference>
<evidence type="ECO:0000256" key="6">
    <source>
        <dbReference type="ARBA" id="ARBA00022475"/>
    </source>
</evidence>
<dbReference type="SUPFAM" id="SSF103473">
    <property type="entry name" value="MFS general substrate transporter"/>
    <property type="match status" value="1"/>
</dbReference>
<evidence type="ECO:0000256" key="2">
    <source>
        <dbReference type="ARBA" id="ARBA00004424"/>
    </source>
</evidence>
<feature type="transmembrane region" description="Helical" evidence="22">
    <location>
        <begin position="412"/>
        <end position="435"/>
    </location>
</feature>
<evidence type="ECO:0000313" key="23">
    <source>
        <dbReference type="EMBL" id="KAJ7379286.1"/>
    </source>
</evidence>
<dbReference type="GO" id="GO:0015293">
    <property type="term" value="F:symporter activity"/>
    <property type="evidence" value="ECO:0007669"/>
    <property type="project" value="UniProtKB-KW"/>
</dbReference>
<evidence type="ECO:0000256" key="4">
    <source>
        <dbReference type="ARBA" id="ARBA00004554"/>
    </source>
</evidence>
<keyword evidence="13 22" id="KW-0472">Membrane</keyword>
<gene>
    <name evidence="23" type="ORF">OS493_017799</name>
</gene>
<feature type="transmembrane region" description="Helical" evidence="22">
    <location>
        <begin position="256"/>
        <end position="273"/>
    </location>
</feature>
<feature type="transmembrane region" description="Helical" evidence="22">
    <location>
        <begin position="383"/>
        <end position="406"/>
    </location>
</feature>
<name>A0A9X0CXL5_9CNID</name>
<evidence type="ECO:0000256" key="7">
    <source>
        <dbReference type="ARBA" id="ARBA00022490"/>
    </source>
</evidence>
<evidence type="ECO:0000256" key="10">
    <source>
        <dbReference type="ARBA" id="ARBA00022847"/>
    </source>
</evidence>
<feature type="transmembrane region" description="Helical" evidence="22">
    <location>
        <begin position="349"/>
        <end position="371"/>
    </location>
</feature>
<dbReference type="OrthoDB" id="419734at2759"/>
<keyword evidence="5" id="KW-0813">Transport</keyword>
<keyword evidence="8 22" id="KW-0812">Transmembrane</keyword>
<keyword evidence="24" id="KW-1185">Reference proteome</keyword>
<reference evidence="23" key="1">
    <citation type="submission" date="2023-01" db="EMBL/GenBank/DDBJ databases">
        <title>Genome assembly of the deep-sea coral Lophelia pertusa.</title>
        <authorList>
            <person name="Herrera S."/>
            <person name="Cordes E."/>
        </authorList>
    </citation>
    <scope>NUCLEOTIDE SEQUENCE</scope>
    <source>
        <strain evidence="23">USNM1676648</strain>
        <tissue evidence="23">Polyp</tissue>
    </source>
</reference>
<dbReference type="GO" id="GO:0010008">
    <property type="term" value="C:endosome membrane"/>
    <property type="evidence" value="ECO:0007669"/>
    <property type="project" value="UniProtKB-SubCell"/>
</dbReference>
<feature type="transmembrane region" description="Helical" evidence="22">
    <location>
        <begin position="279"/>
        <end position="303"/>
    </location>
</feature>
<comment type="catalytic activity">
    <reaction evidence="17">
        <text>folate(in) + H(+)(in) = folate(out) + H(+)(out)</text>
        <dbReference type="Rhea" id="RHEA:70159"/>
        <dbReference type="ChEBI" id="CHEBI:15378"/>
        <dbReference type="ChEBI" id="CHEBI:62501"/>
    </reaction>
</comment>
<evidence type="ECO:0000256" key="5">
    <source>
        <dbReference type="ARBA" id="ARBA00022448"/>
    </source>
</evidence>
<dbReference type="GO" id="GO:0016323">
    <property type="term" value="C:basolateral plasma membrane"/>
    <property type="evidence" value="ECO:0007669"/>
    <property type="project" value="UniProtKB-SubCell"/>
</dbReference>
<comment type="caution">
    <text evidence="23">The sequence shown here is derived from an EMBL/GenBank/DDBJ whole genome shotgun (WGS) entry which is preliminary data.</text>
</comment>
<keyword evidence="15" id="KW-0325">Glycoprotein</keyword>
<evidence type="ECO:0000256" key="1">
    <source>
        <dbReference type="ARBA" id="ARBA00004337"/>
    </source>
</evidence>
<evidence type="ECO:0000256" key="22">
    <source>
        <dbReference type="SAM" id="Phobius"/>
    </source>
</evidence>
<evidence type="ECO:0000256" key="13">
    <source>
        <dbReference type="ARBA" id="ARBA00023136"/>
    </source>
</evidence>
<keyword evidence="9" id="KW-0967">Endosome</keyword>
<dbReference type="GO" id="GO:0005542">
    <property type="term" value="F:folic acid binding"/>
    <property type="evidence" value="ECO:0007669"/>
    <property type="project" value="UniProtKB-KW"/>
</dbReference>
<evidence type="ECO:0000256" key="12">
    <source>
        <dbReference type="ARBA" id="ARBA00022989"/>
    </source>
</evidence>
<dbReference type="PANTHER" id="PTHR23507">
    <property type="entry name" value="ZGC:174356"/>
    <property type="match status" value="1"/>
</dbReference>
<comment type="catalytic activity">
    <reaction evidence="16">
        <text>(6S)-5-methyl-5,6,7,8-tetrahydrofolate(in) + H(+)(in) = (6S)-5-methyl-5,6,7,8-tetrahydrofolate(out) + H(+)(out)</text>
        <dbReference type="Rhea" id="RHEA:70167"/>
        <dbReference type="ChEBI" id="CHEBI:15378"/>
        <dbReference type="ChEBI" id="CHEBI:18608"/>
    </reaction>
</comment>
<comment type="subcellular location">
    <subcellularLocation>
        <location evidence="2">Apical cell membrane</location>
        <topology evidence="2">Multi-pass membrane protein</topology>
    </subcellularLocation>
    <subcellularLocation>
        <location evidence="4">Basolateral cell membrane</location>
        <topology evidence="4">Multi-pass membrane protein</topology>
    </subcellularLocation>
    <subcellularLocation>
        <location evidence="3">Cytoplasm</location>
    </subcellularLocation>
    <subcellularLocation>
        <location evidence="1">Endosome membrane</location>
        <topology evidence="1">Multi-pass membrane protein</topology>
    </subcellularLocation>
</comment>
<protein>
    <recommendedName>
        <fullName evidence="18">Proton-coupled folate transporter</fullName>
    </recommendedName>
    <alternativeName>
        <fullName evidence="19">Solute carrier family 46 member 1</fullName>
    </alternativeName>
</protein>
<dbReference type="Proteomes" id="UP001163046">
    <property type="component" value="Unassembled WGS sequence"/>
</dbReference>
<evidence type="ECO:0000256" key="3">
    <source>
        <dbReference type="ARBA" id="ARBA00004496"/>
    </source>
</evidence>
<organism evidence="23 24">
    <name type="scientific">Desmophyllum pertusum</name>
    <dbReference type="NCBI Taxonomy" id="174260"/>
    <lineage>
        <taxon>Eukaryota</taxon>
        <taxon>Metazoa</taxon>
        <taxon>Cnidaria</taxon>
        <taxon>Anthozoa</taxon>
        <taxon>Hexacorallia</taxon>
        <taxon>Scleractinia</taxon>
        <taxon>Caryophylliina</taxon>
        <taxon>Caryophylliidae</taxon>
        <taxon>Desmophyllum</taxon>
    </lineage>
</organism>
<evidence type="ECO:0000256" key="19">
    <source>
        <dbReference type="ARBA" id="ARBA00042514"/>
    </source>
</evidence>
<evidence type="ECO:0000256" key="15">
    <source>
        <dbReference type="ARBA" id="ARBA00023180"/>
    </source>
</evidence>
<evidence type="ECO:0000256" key="11">
    <source>
        <dbReference type="ARBA" id="ARBA00022954"/>
    </source>
</evidence>
<keyword evidence="11" id="KW-0290">Folate-binding</keyword>
<evidence type="ECO:0000256" key="14">
    <source>
        <dbReference type="ARBA" id="ARBA00023157"/>
    </source>
</evidence>
<keyword evidence="10" id="KW-0769">Symport</keyword>
<dbReference type="Pfam" id="PF07690">
    <property type="entry name" value="MFS_1"/>
    <property type="match status" value="1"/>
</dbReference>
<evidence type="ECO:0000313" key="24">
    <source>
        <dbReference type="Proteomes" id="UP001163046"/>
    </source>
</evidence>
<keyword evidence="14" id="KW-1015">Disulfide bond</keyword>
<evidence type="ECO:0000256" key="8">
    <source>
        <dbReference type="ARBA" id="ARBA00022692"/>
    </source>
</evidence>
<feature type="transmembrane region" description="Helical" evidence="22">
    <location>
        <begin position="202"/>
        <end position="221"/>
    </location>
</feature>
<keyword evidence="6" id="KW-1003">Cell membrane</keyword>
<dbReference type="InterPro" id="IPR036259">
    <property type="entry name" value="MFS_trans_sf"/>
</dbReference>
<dbReference type="EMBL" id="MU826359">
    <property type="protein sequence ID" value="KAJ7379286.1"/>
    <property type="molecule type" value="Genomic_DNA"/>
</dbReference>
<comment type="catalytic activity">
    <reaction evidence="20">
        <text>pemetrexed(in) + H(+)(in) = pemetrexed(out) + H(+)(out)</text>
        <dbReference type="Rhea" id="RHEA:70171"/>
        <dbReference type="ChEBI" id="CHEBI:15378"/>
        <dbReference type="ChEBI" id="CHEBI:63724"/>
    </reaction>
</comment>
<proteinExistence type="predicted"/>
<evidence type="ECO:0000256" key="9">
    <source>
        <dbReference type="ARBA" id="ARBA00022753"/>
    </source>
</evidence>
<evidence type="ECO:0000256" key="21">
    <source>
        <dbReference type="ARBA" id="ARBA00047850"/>
    </source>
</evidence>
<evidence type="ECO:0000256" key="18">
    <source>
        <dbReference type="ARBA" id="ARBA00040650"/>
    </source>
</evidence>
<keyword evidence="7" id="KW-0963">Cytoplasm</keyword>
<dbReference type="AlphaFoldDB" id="A0A9X0CXL5"/>
<comment type="catalytic activity">
    <reaction evidence="21">
        <text>methotrexate(in) + H(+)(in) = methotrexate(out) + H(+)(out)</text>
        <dbReference type="Rhea" id="RHEA:70163"/>
        <dbReference type="ChEBI" id="CHEBI:15378"/>
        <dbReference type="ChEBI" id="CHEBI:50681"/>
    </reaction>
</comment>
<feature type="transmembrane region" description="Helical" evidence="22">
    <location>
        <begin position="106"/>
        <end position="126"/>
    </location>
</feature>
<evidence type="ECO:0000256" key="16">
    <source>
        <dbReference type="ARBA" id="ARBA00036193"/>
    </source>
</evidence>
<evidence type="ECO:0000256" key="17">
    <source>
        <dbReference type="ARBA" id="ARBA00036250"/>
    </source>
</evidence>
<sequence>MERYWPVTVELTTFLTFFATTLLEIIIQRHIYDTSLKDHANRNKVQFCKTSENVECCNNSTDIGIKIQSSADTEYWLLYINLASLLLAIPSTILLGIWGEIEGRKMVLIVSLIGTVLRVALFIIIIHFQEPLLFFVIVSAMTSILGYNTSFMASSMAFIADITSSRQRTLRIVFLDFAAEFGIGLAYFINGFYLESDWFPDFLWLVIGISIFNIMYVVCFVEKTILSYEATPVCSCNYFVGMCSVFSFDPGNGRRWRLLTFSAAFFIGGIVIIGTDNLIILYAQTSLCFSLVLTGYLSGALTLRFIPSLIGVKLLQTILKVSNNWIIEAGLVSFFAGLILAAFSSTTRLFFNVPAFQLLGVMPLAVMKASLSRLVEPQEQGTLFAVVSCLESLATFLGVFMFRRLYRVTSPMFPGLSFVIGALLLVVPAILVGIIHRNEDPTAGNLFYSCESSESDFARQCSISTRSRSSPRICRVPVVTTEDLRSSYHESIINASENQGISF</sequence>
<dbReference type="GO" id="GO:0016324">
    <property type="term" value="C:apical plasma membrane"/>
    <property type="evidence" value="ECO:0007669"/>
    <property type="project" value="UniProtKB-SubCell"/>
</dbReference>
<evidence type="ECO:0000256" key="20">
    <source>
        <dbReference type="ARBA" id="ARBA00047769"/>
    </source>
</evidence>
<keyword evidence="12 22" id="KW-1133">Transmembrane helix</keyword>